<protein>
    <submittedName>
        <fullName evidence="8">Tos8 protein</fullName>
    </submittedName>
</protein>
<keyword evidence="2 4" id="KW-0371">Homeobox</keyword>
<dbReference type="CDD" id="cd00086">
    <property type="entry name" value="homeodomain"/>
    <property type="match status" value="1"/>
</dbReference>
<comment type="caution">
    <text evidence="7">The sequence shown here is derived from an EMBL/GenBank/DDBJ whole genome shotgun (WGS) entry which is preliminary data.</text>
</comment>
<organism evidence="7 9">
    <name type="scientific">Maudiozyma humilis</name>
    <name type="common">Sour dough yeast</name>
    <name type="synonym">Kazachstania humilis</name>
    <dbReference type="NCBI Taxonomy" id="51915"/>
    <lineage>
        <taxon>Eukaryota</taxon>
        <taxon>Fungi</taxon>
        <taxon>Dikarya</taxon>
        <taxon>Ascomycota</taxon>
        <taxon>Saccharomycotina</taxon>
        <taxon>Saccharomycetes</taxon>
        <taxon>Saccharomycetales</taxon>
        <taxon>Saccharomycetaceae</taxon>
        <taxon>Maudiozyma</taxon>
    </lineage>
</organism>
<name>A0AAV5RSV4_MAUHU</name>
<evidence type="ECO:0000256" key="5">
    <source>
        <dbReference type="SAM" id="MobiDB-lite"/>
    </source>
</evidence>
<dbReference type="EMBL" id="BTGD01000003">
    <property type="protein sequence ID" value="GMM54498.1"/>
    <property type="molecule type" value="Genomic_DNA"/>
</dbReference>
<dbReference type="GO" id="GO:0006355">
    <property type="term" value="P:regulation of DNA-templated transcription"/>
    <property type="evidence" value="ECO:0007669"/>
    <property type="project" value="InterPro"/>
</dbReference>
<keyword evidence="3 4" id="KW-0539">Nucleus</keyword>
<feature type="compositionally biased region" description="Polar residues" evidence="5">
    <location>
        <begin position="1"/>
        <end position="12"/>
    </location>
</feature>
<reference evidence="7" key="2">
    <citation type="submission" date="2023-06" db="EMBL/GenBank/DDBJ databases">
        <authorList>
            <person name="Mure A."/>
            <person name="Hattori Y."/>
        </authorList>
    </citation>
    <scope>NUCLEOTIDE SEQUENCE</scope>
    <source>
        <strain evidence="7">KH-74</strain>
    </source>
</reference>
<dbReference type="InterPro" id="IPR050224">
    <property type="entry name" value="TALE_homeobox"/>
</dbReference>
<comment type="subcellular location">
    <subcellularLocation>
        <location evidence="4">Nucleus</location>
    </subcellularLocation>
</comment>
<dbReference type="PROSITE" id="PS50071">
    <property type="entry name" value="HOMEOBOX_2"/>
    <property type="match status" value="1"/>
</dbReference>
<dbReference type="Gene3D" id="1.10.10.60">
    <property type="entry name" value="Homeodomain-like"/>
    <property type="match status" value="1"/>
</dbReference>
<evidence type="ECO:0000313" key="9">
    <source>
        <dbReference type="Proteomes" id="UP001377567"/>
    </source>
</evidence>
<evidence type="ECO:0000259" key="6">
    <source>
        <dbReference type="PROSITE" id="PS50071"/>
    </source>
</evidence>
<dbReference type="GO" id="GO:0003677">
    <property type="term" value="F:DNA binding"/>
    <property type="evidence" value="ECO:0007669"/>
    <property type="project" value="UniProtKB-UniRule"/>
</dbReference>
<feature type="domain" description="Homeobox" evidence="6">
    <location>
        <begin position="215"/>
        <end position="278"/>
    </location>
</feature>
<dbReference type="Proteomes" id="UP001377567">
    <property type="component" value="Unassembled WGS sequence"/>
</dbReference>
<dbReference type="Pfam" id="PF05920">
    <property type="entry name" value="Homeobox_KN"/>
    <property type="match status" value="1"/>
</dbReference>
<evidence type="ECO:0000313" key="7">
    <source>
        <dbReference type="EMBL" id="GMM54498.1"/>
    </source>
</evidence>
<dbReference type="InterPro" id="IPR001356">
    <property type="entry name" value="HD"/>
</dbReference>
<dbReference type="SUPFAM" id="SSF46689">
    <property type="entry name" value="Homeodomain-like"/>
    <property type="match status" value="1"/>
</dbReference>
<proteinExistence type="predicted"/>
<dbReference type="GO" id="GO:0005634">
    <property type="term" value="C:nucleus"/>
    <property type="evidence" value="ECO:0007669"/>
    <property type="project" value="UniProtKB-SubCell"/>
</dbReference>
<evidence type="ECO:0000256" key="4">
    <source>
        <dbReference type="PROSITE-ProRule" id="PRU00108"/>
    </source>
</evidence>
<evidence type="ECO:0000256" key="2">
    <source>
        <dbReference type="ARBA" id="ARBA00023155"/>
    </source>
</evidence>
<evidence type="ECO:0000256" key="1">
    <source>
        <dbReference type="ARBA" id="ARBA00023125"/>
    </source>
</evidence>
<keyword evidence="9" id="KW-1185">Reference proteome</keyword>
<dbReference type="EMBL" id="BTGD01000004">
    <property type="protein sequence ID" value="GMM55132.1"/>
    <property type="molecule type" value="Genomic_DNA"/>
</dbReference>
<keyword evidence="1 4" id="KW-0238">DNA-binding</keyword>
<gene>
    <name evidence="7" type="ORF">DAKH74_011140</name>
    <name evidence="8" type="ORF">DAKH74_017480</name>
</gene>
<dbReference type="SMART" id="SM00389">
    <property type="entry name" value="HOX"/>
    <property type="match status" value="1"/>
</dbReference>
<feature type="DNA-binding region" description="Homeobox" evidence="4">
    <location>
        <begin position="217"/>
        <end position="279"/>
    </location>
</feature>
<dbReference type="InterPro" id="IPR008422">
    <property type="entry name" value="KN_HD"/>
</dbReference>
<evidence type="ECO:0000256" key="3">
    <source>
        <dbReference type="ARBA" id="ARBA00023242"/>
    </source>
</evidence>
<reference evidence="7 9" key="1">
    <citation type="journal article" date="2023" name="Elife">
        <title>Identification of key yeast species and microbe-microbe interactions impacting larval growth of Drosophila in the wild.</title>
        <authorList>
            <person name="Mure A."/>
            <person name="Sugiura Y."/>
            <person name="Maeda R."/>
            <person name="Honda K."/>
            <person name="Sakurai N."/>
            <person name="Takahashi Y."/>
            <person name="Watada M."/>
            <person name="Katoh T."/>
            <person name="Gotoh A."/>
            <person name="Gotoh Y."/>
            <person name="Taniguchi I."/>
            <person name="Nakamura K."/>
            <person name="Hayashi T."/>
            <person name="Katayama T."/>
            <person name="Uemura T."/>
            <person name="Hattori Y."/>
        </authorList>
    </citation>
    <scope>NUCLEOTIDE SEQUENCE [LARGE SCALE GENOMIC DNA]</scope>
    <source>
        <strain evidence="7 9">KH-74</strain>
    </source>
</reference>
<feature type="region of interest" description="Disordered" evidence="5">
    <location>
        <begin position="1"/>
        <end position="40"/>
    </location>
</feature>
<dbReference type="InterPro" id="IPR009057">
    <property type="entry name" value="Homeodomain-like_sf"/>
</dbReference>
<accession>A0AAV5RSV4</accession>
<dbReference type="AlphaFoldDB" id="A0AAV5RSV4"/>
<evidence type="ECO:0000313" key="8">
    <source>
        <dbReference type="EMBL" id="GMM55132.1"/>
    </source>
</evidence>
<dbReference type="PANTHER" id="PTHR11850">
    <property type="entry name" value="HOMEOBOX PROTEIN TRANSCRIPTION FACTORS"/>
    <property type="match status" value="1"/>
</dbReference>
<sequence>MSDQTRQVTLPSIRSLIDNLNAPPLDRKTPPTKTGALDTSYMNDAPRTLARPAQQGLSPLYSAPQAPAGSPLNYSEYSHYYNYIRQPAGPGPVSSGAGSISAPGAAPVSASVSVSAPTSASASVFPYQGHYQPQRYTANIITSHSEVPRMGSNGSPAMPVHAAPQPPHMHTGVPMGVPLGMPMGMHGGMGALPGMLPQHLQHQQMDLGGKAKKSHRMTGKRSNLPKETVKILNDWLVQHLNNPYPTPAEKNELLRQTGLTKIQLSNWFINVRRRKVFTDHFDKKLVHAKSESPVSGALPSAV</sequence>